<protein>
    <submittedName>
        <fullName evidence="1">Uncharacterized protein</fullName>
    </submittedName>
</protein>
<comment type="caution">
    <text evidence="1">The sequence shown here is derived from an EMBL/GenBank/DDBJ whole genome shotgun (WGS) entry which is preliminary data.</text>
</comment>
<sequence>MTHRACLMFSLDPAWRDGIKNFLNFSLREHKPTDIYQPILTNGENNVNISGTTKGGTFNSGLSEKNISKRGSLIRILLLKSHDIRKIKQYIIIV</sequence>
<evidence type="ECO:0000313" key="1">
    <source>
        <dbReference type="EMBL" id="PKK74641.1"/>
    </source>
</evidence>
<evidence type="ECO:0000313" key="2">
    <source>
        <dbReference type="Proteomes" id="UP000233469"/>
    </source>
</evidence>
<dbReference type="EMBL" id="LLXL01000291">
    <property type="protein sequence ID" value="PKK74641.1"/>
    <property type="molecule type" value="Genomic_DNA"/>
</dbReference>
<dbReference type="Proteomes" id="UP000233469">
    <property type="component" value="Unassembled WGS sequence"/>
</dbReference>
<reference evidence="1 2" key="2">
    <citation type="submission" date="2017-10" db="EMBL/GenBank/DDBJ databases">
        <title>Extensive intraspecific genome diversity in a model arbuscular mycorrhizal fungus.</title>
        <authorList>
            <person name="Chen E.C.H."/>
            <person name="Morin E."/>
            <person name="Baudet D."/>
            <person name="Noel J."/>
            <person name="Ndikumana S."/>
            <person name="Charron P."/>
            <person name="St-Onge C."/>
            <person name="Giorgi J."/>
            <person name="Grigoriev I.V."/>
            <person name="Roux C."/>
            <person name="Martin F.M."/>
            <person name="Corradi N."/>
        </authorList>
    </citation>
    <scope>NUCLEOTIDE SEQUENCE [LARGE SCALE GENOMIC DNA]</scope>
    <source>
        <strain evidence="1 2">C2</strain>
    </source>
</reference>
<gene>
    <name evidence="1" type="ORF">RhiirC2_738421</name>
</gene>
<dbReference type="VEuPathDB" id="FungiDB:RhiirA1_189099"/>
<dbReference type="VEuPathDB" id="FungiDB:RhiirFUN_010593"/>
<accession>A0A2N1NLA2</accession>
<name>A0A2N1NLA2_9GLOM</name>
<proteinExistence type="predicted"/>
<dbReference type="AlphaFoldDB" id="A0A2N1NLA2"/>
<dbReference type="VEuPathDB" id="FungiDB:FUN_006634"/>
<organism evidence="1 2">
    <name type="scientific">Rhizophagus irregularis</name>
    <dbReference type="NCBI Taxonomy" id="588596"/>
    <lineage>
        <taxon>Eukaryota</taxon>
        <taxon>Fungi</taxon>
        <taxon>Fungi incertae sedis</taxon>
        <taxon>Mucoromycota</taxon>
        <taxon>Glomeromycotina</taxon>
        <taxon>Glomeromycetes</taxon>
        <taxon>Glomerales</taxon>
        <taxon>Glomeraceae</taxon>
        <taxon>Rhizophagus</taxon>
    </lineage>
</organism>
<reference evidence="1 2" key="1">
    <citation type="submission" date="2016-04" db="EMBL/GenBank/DDBJ databases">
        <title>Genome analyses suggest a sexual origin of heterokaryosis in a supposedly ancient asexual fungus.</title>
        <authorList>
            <person name="Ropars J."/>
            <person name="Sedzielewska K."/>
            <person name="Noel J."/>
            <person name="Charron P."/>
            <person name="Farinelli L."/>
            <person name="Marton T."/>
            <person name="Kruger M."/>
            <person name="Pelin A."/>
            <person name="Brachmann A."/>
            <person name="Corradi N."/>
        </authorList>
    </citation>
    <scope>NUCLEOTIDE SEQUENCE [LARGE SCALE GENOMIC DNA]</scope>
    <source>
        <strain evidence="1 2">C2</strain>
    </source>
</reference>